<organism evidence="1 2">
    <name type="scientific">Hymenobacter busanensis</name>
    <dbReference type="NCBI Taxonomy" id="2607656"/>
    <lineage>
        <taxon>Bacteria</taxon>
        <taxon>Pseudomonadati</taxon>
        <taxon>Bacteroidota</taxon>
        <taxon>Cytophagia</taxon>
        <taxon>Cytophagales</taxon>
        <taxon>Hymenobacteraceae</taxon>
        <taxon>Hymenobacter</taxon>
    </lineage>
</organism>
<sequence length="243" mass="24991">MKTKNPALLLALPAALLLTGCDNDGLNPSIRGEGASVTETRSAGSFSRVEVATDADVTITQGPQQEVRVEAQPNILGILETDASGGKLRIETGRYNLRSHNPIKVFITVPALTSVRLSSNGHIGSASAWEAGSFSVEDTGSGSVDLMLGQVHDLSTNITGSGDVTLRGAADAHAAHLTGSGQLQSYDLSTRTTNLTATGSGRSFVRVSSSLDVKLTGSGSVYYKGTPSVSARTTGSGRVSSAN</sequence>
<dbReference type="PROSITE" id="PS51257">
    <property type="entry name" value="PROKAR_LIPOPROTEIN"/>
    <property type="match status" value="1"/>
</dbReference>
<dbReference type="Pfam" id="PF10988">
    <property type="entry name" value="DUF2807"/>
    <property type="match status" value="1"/>
</dbReference>
<comment type="caution">
    <text evidence="1">The sequence shown here is derived from an EMBL/GenBank/DDBJ whole genome shotgun (WGS) entry which is preliminary data.</text>
</comment>
<dbReference type="PANTHER" id="PTHR39200:SF1">
    <property type="entry name" value="AUTO-TRANSPORTER ADHESIN HEAD GIN DOMAIN-CONTAINING PROTEIN-RELATED"/>
    <property type="match status" value="1"/>
</dbReference>
<gene>
    <name evidence="1" type="ORF">F0P96_15245</name>
</gene>
<name>A0A7L4ZYZ9_9BACT</name>
<proteinExistence type="predicted"/>
<evidence type="ECO:0000313" key="1">
    <source>
        <dbReference type="EMBL" id="KAA9331587.1"/>
    </source>
</evidence>
<dbReference type="AlphaFoldDB" id="A0A7L4ZYZ9"/>
<dbReference type="InterPro" id="IPR021255">
    <property type="entry name" value="DUF2807"/>
</dbReference>
<keyword evidence="2" id="KW-1185">Reference proteome</keyword>
<reference evidence="1 2" key="1">
    <citation type="submission" date="2019-09" db="EMBL/GenBank/DDBJ databases">
        <title>Genome sequence of Hymenobacter sp. M3.</title>
        <authorList>
            <person name="Srinivasan S."/>
        </authorList>
    </citation>
    <scope>NUCLEOTIDE SEQUENCE [LARGE SCALE GENOMIC DNA]</scope>
    <source>
        <strain evidence="1 2">M3</strain>
    </source>
</reference>
<dbReference type="Proteomes" id="UP000326380">
    <property type="component" value="Unassembled WGS sequence"/>
</dbReference>
<dbReference type="EMBL" id="VTWU01000005">
    <property type="protein sequence ID" value="KAA9331587.1"/>
    <property type="molecule type" value="Genomic_DNA"/>
</dbReference>
<dbReference type="RefSeq" id="WP_151079766.1">
    <property type="nucleotide sequence ID" value="NZ_CP047647.1"/>
</dbReference>
<evidence type="ECO:0000313" key="2">
    <source>
        <dbReference type="Proteomes" id="UP000326380"/>
    </source>
</evidence>
<accession>A0A7L4ZYZ9</accession>
<dbReference type="PANTHER" id="PTHR39200">
    <property type="entry name" value="HYPOTHETICAL EXPORTED PROTEIN"/>
    <property type="match status" value="1"/>
</dbReference>
<dbReference type="Gene3D" id="2.160.20.120">
    <property type="match status" value="1"/>
</dbReference>
<protein>
    <submittedName>
        <fullName evidence="1">DUF2807 domain-containing protein</fullName>
    </submittedName>
</protein>